<dbReference type="InterPro" id="IPR014018">
    <property type="entry name" value="SecA_motor_DEAD"/>
</dbReference>
<dbReference type="CDD" id="cd17928">
    <property type="entry name" value="DEXDc_SecA"/>
    <property type="match status" value="1"/>
</dbReference>
<keyword evidence="5 16" id="KW-1003">Cell membrane</keyword>
<dbReference type="Pfam" id="PF01043">
    <property type="entry name" value="SecA_PP_bind"/>
    <property type="match status" value="1"/>
</dbReference>
<evidence type="ECO:0000256" key="14">
    <source>
        <dbReference type="ARBA" id="ARBA00023010"/>
    </source>
</evidence>
<dbReference type="PROSITE" id="PS01312">
    <property type="entry name" value="SECA"/>
    <property type="match status" value="1"/>
</dbReference>
<comment type="subunit">
    <text evidence="16">Monomer and homodimer. Part of the essential Sec protein translocation apparatus which comprises SecA, SecYEG and auxiliary proteins SecDF. Other proteins may also be involved.</text>
</comment>
<evidence type="ECO:0000256" key="8">
    <source>
        <dbReference type="ARBA" id="ARBA00022723"/>
    </source>
</evidence>
<dbReference type="PROSITE" id="PS51196">
    <property type="entry name" value="SECA_MOTOR_DEAD"/>
    <property type="match status" value="1"/>
</dbReference>
<dbReference type="PROSITE" id="PS51194">
    <property type="entry name" value="HELICASE_CTER"/>
    <property type="match status" value="1"/>
</dbReference>
<evidence type="ECO:0000256" key="5">
    <source>
        <dbReference type="ARBA" id="ARBA00022475"/>
    </source>
</evidence>
<dbReference type="SMART" id="SM00957">
    <property type="entry name" value="SecA_DEAD"/>
    <property type="match status" value="1"/>
</dbReference>
<keyword evidence="13 16" id="KW-1278">Translocase</keyword>
<feature type="region of interest" description="Disordered" evidence="17">
    <location>
        <begin position="1089"/>
        <end position="1148"/>
    </location>
</feature>
<evidence type="ECO:0000256" key="1">
    <source>
        <dbReference type="ARBA" id="ARBA00001947"/>
    </source>
</evidence>
<dbReference type="Gene3D" id="3.40.50.300">
    <property type="entry name" value="P-loop containing nucleotide triphosphate hydrolases"/>
    <property type="match status" value="3"/>
</dbReference>
<evidence type="ECO:0000256" key="17">
    <source>
        <dbReference type="SAM" id="MobiDB-lite"/>
    </source>
</evidence>
<dbReference type="SUPFAM" id="SSF52540">
    <property type="entry name" value="P-loop containing nucleoside triphosphate hydrolases"/>
    <property type="match status" value="2"/>
</dbReference>
<dbReference type="SMART" id="SM00958">
    <property type="entry name" value="SecA_PP_bind"/>
    <property type="match status" value="1"/>
</dbReference>
<dbReference type="PRINTS" id="PR00906">
    <property type="entry name" value="SECA"/>
</dbReference>
<keyword evidence="11 16" id="KW-0067">ATP-binding</keyword>
<protein>
    <recommendedName>
        <fullName evidence="16">Protein translocase subunit SecA</fullName>
        <ecNumber evidence="16">7.4.2.8</ecNumber>
    </recommendedName>
</protein>
<dbReference type="SUPFAM" id="SSF81767">
    <property type="entry name" value="Pre-protein crosslinking domain of SecA"/>
    <property type="match status" value="1"/>
</dbReference>
<keyword evidence="14 16" id="KW-0811">Translocation</keyword>
<feature type="domain" description="Helicase C-terminal" evidence="19">
    <location>
        <begin position="681"/>
        <end position="847"/>
    </location>
</feature>
<feature type="binding site" evidence="16">
    <location>
        <position position="753"/>
    </location>
    <ligand>
        <name>ATP</name>
        <dbReference type="ChEBI" id="CHEBI:30616"/>
    </ligand>
</feature>
<feature type="binding site" evidence="16">
    <location>
        <begin position="193"/>
        <end position="197"/>
    </location>
    <ligand>
        <name>ATP</name>
        <dbReference type="ChEBI" id="CHEBI:30616"/>
    </ligand>
</feature>
<evidence type="ECO:0000256" key="4">
    <source>
        <dbReference type="ARBA" id="ARBA00022448"/>
    </source>
</evidence>
<dbReference type="PANTHER" id="PTHR30612:SF0">
    <property type="entry name" value="CHLOROPLAST PROTEIN-TRANSPORTING ATPASE"/>
    <property type="match status" value="1"/>
</dbReference>
<dbReference type="InterPro" id="IPR011130">
    <property type="entry name" value="SecA_preprotein_X-link_dom"/>
</dbReference>
<evidence type="ECO:0000256" key="16">
    <source>
        <dbReference type="HAMAP-Rule" id="MF_01382"/>
    </source>
</evidence>
<feature type="domain" description="Helicase ATP-binding" evidence="18">
    <location>
        <begin position="177"/>
        <end position="336"/>
    </location>
</feature>
<feature type="domain" description="SecA family profile" evidence="20">
    <location>
        <begin position="2"/>
        <end position="831"/>
    </location>
</feature>
<evidence type="ECO:0000256" key="9">
    <source>
        <dbReference type="ARBA" id="ARBA00022741"/>
    </source>
</evidence>
<evidence type="ECO:0000256" key="2">
    <source>
        <dbReference type="ARBA" id="ARBA00004170"/>
    </source>
</evidence>
<comment type="function">
    <text evidence="16">Part of the Sec protein translocase complex. Interacts with the SecYEG preprotein conducting channel. Has a central role in coupling the hydrolysis of ATP to the transfer of proteins into and across the cell membrane, serving as an ATP-driven molecular motor driving the stepwise translocation of polypeptide chains across the membrane.</text>
</comment>
<evidence type="ECO:0000313" key="21">
    <source>
        <dbReference type="EMBL" id="GAA4206731.1"/>
    </source>
</evidence>
<keyword evidence="9 16" id="KW-0547">Nucleotide-binding</keyword>
<dbReference type="InterPro" id="IPR004027">
    <property type="entry name" value="SEC_C_motif"/>
</dbReference>
<dbReference type="InterPro" id="IPR027417">
    <property type="entry name" value="P-loop_NTPase"/>
</dbReference>
<dbReference type="PANTHER" id="PTHR30612">
    <property type="entry name" value="SECA INNER MEMBRANE COMPONENT OF SEC PROTEIN SECRETION SYSTEM"/>
    <property type="match status" value="1"/>
</dbReference>
<dbReference type="InterPro" id="IPR001650">
    <property type="entry name" value="Helicase_C-like"/>
</dbReference>
<evidence type="ECO:0000256" key="3">
    <source>
        <dbReference type="ARBA" id="ARBA00007650"/>
    </source>
</evidence>
<evidence type="ECO:0000256" key="12">
    <source>
        <dbReference type="ARBA" id="ARBA00022927"/>
    </source>
</evidence>
<evidence type="ECO:0000259" key="20">
    <source>
        <dbReference type="PROSITE" id="PS51196"/>
    </source>
</evidence>
<keyword evidence="15 16" id="KW-0472">Membrane</keyword>
<keyword evidence="8" id="KW-0479">Metal-binding</keyword>
<dbReference type="InterPro" id="IPR036670">
    <property type="entry name" value="SecA_X-link_sf"/>
</dbReference>
<keyword evidence="10" id="KW-0862">Zinc</keyword>
<dbReference type="InterPro" id="IPR000185">
    <property type="entry name" value="SecA"/>
</dbReference>
<dbReference type="Gene3D" id="3.90.1440.10">
    <property type="entry name" value="SecA, preprotein cross-linking domain"/>
    <property type="match status" value="1"/>
</dbReference>
<evidence type="ECO:0000256" key="11">
    <source>
        <dbReference type="ARBA" id="ARBA00022840"/>
    </source>
</evidence>
<feature type="binding site" evidence="16">
    <location>
        <position position="175"/>
    </location>
    <ligand>
        <name>ATP</name>
        <dbReference type="ChEBI" id="CHEBI:30616"/>
    </ligand>
</feature>
<dbReference type="InterPro" id="IPR020937">
    <property type="entry name" value="SecA_CS"/>
</dbReference>
<organism evidence="21 22">
    <name type="scientific">Pedobacter jeongneungensis</name>
    <dbReference type="NCBI Taxonomy" id="947309"/>
    <lineage>
        <taxon>Bacteria</taxon>
        <taxon>Pseudomonadati</taxon>
        <taxon>Bacteroidota</taxon>
        <taxon>Sphingobacteriia</taxon>
        <taxon>Sphingobacteriales</taxon>
        <taxon>Sphingobacteriaceae</taxon>
        <taxon>Pedobacter</taxon>
    </lineage>
</organism>
<evidence type="ECO:0000256" key="10">
    <source>
        <dbReference type="ARBA" id="ARBA00022833"/>
    </source>
</evidence>
<dbReference type="InterPro" id="IPR011115">
    <property type="entry name" value="SecA_DEAD"/>
</dbReference>
<proteinExistence type="inferred from homology"/>
<dbReference type="Pfam" id="PF02810">
    <property type="entry name" value="SEC-C"/>
    <property type="match status" value="1"/>
</dbReference>
<accession>A0ABP8BHE5</accession>
<dbReference type="EC" id="7.4.2.8" evidence="16"/>
<reference evidence="22" key="1">
    <citation type="journal article" date="2019" name="Int. J. Syst. Evol. Microbiol.">
        <title>The Global Catalogue of Microorganisms (GCM) 10K type strain sequencing project: providing services to taxonomists for standard genome sequencing and annotation.</title>
        <authorList>
            <consortium name="The Broad Institute Genomics Platform"/>
            <consortium name="The Broad Institute Genome Sequencing Center for Infectious Disease"/>
            <person name="Wu L."/>
            <person name="Ma J."/>
        </authorList>
    </citation>
    <scope>NUCLEOTIDE SEQUENCE [LARGE SCALE GENOMIC DNA]</scope>
    <source>
        <strain evidence="22">JCM 17626</strain>
    </source>
</reference>
<dbReference type="Pfam" id="PF07517">
    <property type="entry name" value="SecA_DEAD"/>
    <property type="match status" value="1"/>
</dbReference>
<dbReference type="InterPro" id="IPR014001">
    <property type="entry name" value="Helicase_ATP-bd"/>
</dbReference>
<dbReference type="Proteomes" id="UP001501772">
    <property type="component" value="Unassembled WGS sequence"/>
</dbReference>
<comment type="subcellular location">
    <subcellularLocation>
        <location evidence="16">Cell membrane</location>
        <topology evidence="16">Peripheral membrane protein</topology>
        <orientation evidence="16">Cytoplasmic side</orientation>
    </subcellularLocation>
    <subcellularLocation>
        <location evidence="16">Cytoplasm</location>
    </subcellularLocation>
    <subcellularLocation>
        <location evidence="2">Membrane</location>
        <topology evidence="2">Peripheral membrane protein</topology>
    </subcellularLocation>
    <text evidence="16">Distribution is 50-50.</text>
</comment>
<dbReference type="Gene3D" id="1.10.3060.10">
    <property type="entry name" value="Helical scaffold and wing domains of SecA"/>
    <property type="match status" value="1"/>
</dbReference>
<evidence type="ECO:0000256" key="15">
    <source>
        <dbReference type="ARBA" id="ARBA00023136"/>
    </source>
</evidence>
<evidence type="ECO:0000256" key="6">
    <source>
        <dbReference type="ARBA" id="ARBA00022490"/>
    </source>
</evidence>
<dbReference type="InterPro" id="IPR036266">
    <property type="entry name" value="SecA_Wing/Scaffold_sf"/>
</dbReference>
<evidence type="ECO:0000256" key="7">
    <source>
        <dbReference type="ARBA" id="ARBA00022519"/>
    </source>
</evidence>
<feature type="compositionally biased region" description="Basic and acidic residues" evidence="17">
    <location>
        <begin position="1108"/>
        <end position="1123"/>
    </location>
</feature>
<evidence type="ECO:0000313" key="22">
    <source>
        <dbReference type="Proteomes" id="UP001501772"/>
    </source>
</evidence>
<keyword evidence="12 16" id="KW-0653">Protein transport</keyword>
<dbReference type="Pfam" id="PF21090">
    <property type="entry name" value="P-loop_SecA"/>
    <property type="match status" value="2"/>
</dbReference>
<dbReference type="PROSITE" id="PS51192">
    <property type="entry name" value="HELICASE_ATP_BIND_1"/>
    <property type="match status" value="1"/>
</dbReference>
<dbReference type="SUPFAM" id="SSF81886">
    <property type="entry name" value="Helical scaffold and wing domains of SecA"/>
    <property type="match status" value="1"/>
</dbReference>
<evidence type="ECO:0000256" key="13">
    <source>
        <dbReference type="ARBA" id="ARBA00022967"/>
    </source>
</evidence>
<evidence type="ECO:0000259" key="18">
    <source>
        <dbReference type="PROSITE" id="PS51192"/>
    </source>
</evidence>
<dbReference type="HAMAP" id="MF_01382">
    <property type="entry name" value="SecA"/>
    <property type="match status" value="1"/>
</dbReference>
<comment type="catalytic activity">
    <reaction evidence="16">
        <text>ATP + H2O + cellular proteinSide 1 = ADP + phosphate + cellular proteinSide 2.</text>
        <dbReference type="EC" id="7.4.2.8"/>
    </reaction>
</comment>
<gene>
    <name evidence="16 21" type="primary">secA</name>
    <name evidence="21" type="ORF">GCM10022289_28020</name>
</gene>
<name>A0ABP8BHE5_9SPHI</name>
<dbReference type="InterPro" id="IPR011116">
    <property type="entry name" value="SecA_Wing/Scaffold"/>
</dbReference>
<dbReference type="CDD" id="cd18803">
    <property type="entry name" value="SF2_C_secA"/>
    <property type="match status" value="1"/>
</dbReference>
<keyword evidence="22" id="KW-1185">Reference proteome</keyword>
<comment type="similarity">
    <text evidence="3 16">Belongs to the SecA family.</text>
</comment>
<dbReference type="InterPro" id="IPR044722">
    <property type="entry name" value="SecA_SF2_C"/>
</dbReference>
<dbReference type="RefSeq" id="WP_344852087.1">
    <property type="nucleotide sequence ID" value="NZ_BAABBY010000007.1"/>
</dbReference>
<keyword evidence="6 16" id="KW-0963">Cytoplasm</keyword>
<keyword evidence="4 16" id="KW-0813">Transport</keyword>
<comment type="caution">
    <text evidence="21">The sequence shown here is derived from an EMBL/GenBank/DDBJ whole genome shotgun (WGS) entry which is preliminary data.</text>
</comment>
<keyword evidence="7" id="KW-0997">Cell inner membrane</keyword>
<sequence length="1158" mass="130449">MLGFLAKVFGSKSERDIKAIQPLVVKINEHYSKLSALSNDELRGKTIEFKEKISAFLSEIDGKIAALKADAESDSLDLHEKTAIYDQVDALGKDRDAELEKVLLEILPEAFAVVKETSRRLSENDYLEVTATEFDREYAARRNNVKIIGDKAQWANKWDAAGTEVAWNMVHYDVQLIGGIVLHSGKIAEMATGEGKTLVSTLPAYLNALAGQGVHIVTVNDYLARRDSEWNGPLFEFHGLTVDCIDKHEPNSEERRKAYAADITYGTNNEFGFDYLRDNMSQTPDQLVQRKLHFAMVDEVDSVLIDDARTPLIISGPIPRGDEHEFYELKPRIERLVNAQKAYVTQALNEAKKLINAGNSGTEEGEGGLALLRAYRGLPKNKALIKFLSESGVRGLLLKTENHYMADQSKNMPKVDSELYFYIDEKNNQVELTEKGIELITQSGEDPHFFVLPDVGTEVAELEKSDLPLEEKVIQKDALMRDYSVKAERIHSVNQLLKAYTLFEIDVEYIIDEGKIKIVDEQTGRIMDGRRYSDGLHQAIEAKENVKVEDATQTYATVTLQNYFRMYHKLCGMTGTATTEAGEFWSIYKLDVVEIPTNRNISRNDEQDYVYRTVREKYNAVAEEIQYLVFPYSHYETEYELDKEGNVKQKDGKPVIKYDQIGRAVPKLDAKGGLIPAVNPQTGQLEPKAGRPVLVGTTSVEISELLSRMLKLRGIKHNVLNAKMHQKEADIVAEAGQAGTVTIATNMAGRGTDIKLGAGVKEAGGLAIVGTERHESRRVDRQLRGRAGRQGDPGSSQFFVSLEDNLMRLFGSERISGIMVRMGIEDGEVIQHSMITKSIERAQKKVEENNFGIRKRLLEYDDVMNSQRTVIYAKRKNALFGERLDVDMNNMVFDVAEDIVSEYKQEGNYDGFKLEVIKNFSLDTAITEKEFTSTSIPQLTEKLFEEAEAFYTRKSEAIIQQSLPVLTQVYEERGSHIEQIVVPFTDGIRGIQVAVDLKKAIDNKGKEVVRSFEKTIVLALIDDSWKEHLREMDDLKQSVQNAVYEQKDPLVIYKMEAFNLFKNMLNAVNKEVVSFLYKGGIPVQQEPDQVREAPAPVKQPKLQTTKQEFGREEPGIEFGDTREAVPQQPIRKEATIGRNEPCPCGSGKKYKNCHGANL</sequence>
<evidence type="ECO:0000259" key="19">
    <source>
        <dbReference type="PROSITE" id="PS51194"/>
    </source>
</evidence>
<comment type="cofactor">
    <cofactor evidence="1">
        <name>Zn(2+)</name>
        <dbReference type="ChEBI" id="CHEBI:29105"/>
    </cofactor>
</comment>
<dbReference type="EMBL" id="BAABBY010000007">
    <property type="protein sequence ID" value="GAA4206731.1"/>
    <property type="molecule type" value="Genomic_DNA"/>
</dbReference>
<dbReference type="SMART" id="SM00490">
    <property type="entry name" value="HELICc"/>
    <property type="match status" value="1"/>
</dbReference>
<dbReference type="Pfam" id="PF07516">
    <property type="entry name" value="SecA_SW"/>
    <property type="match status" value="1"/>
</dbReference>